<dbReference type="AlphaFoldDB" id="A0A1G6GIZ5"/>
<keyword evidence="1" id="KW-1133">Transmembrane helix</keyword>
<evidence type="ECO:0000313" key="3">
    <source>
        <dbReference type="Proteomes" id="UP000242501"/>
    </source>
</evidence>
<proteinExistence type="predicted"/>
<dbReference type="STRING" id="1219383.SAMN05421733_10189"/>
<reference evidence="3" key="1">
    <citation type="submission" date="2016-09" db="EMBL/GenBank/DDBJ databases">
        <authorList>
            <person name="Varghese N."/>
            <person name="Submissions S."/>
        </authorList>
    </citation>
    <scope>NUCLEOTIDE SEQUENCE [LARGE SCALE GENOMIC DNA]</scope>
    <source>
        <strain evidence="3">ANC 4422</strain>
    </source>
</reference>
<feature type="transmembrane region" description="Helical" evidence="1">
    <location>
        <begin position="79"/>
        <end position="99"/>
    </location>
</feature>
<dbReference type="EMBL" id="FMYL01000001">
    <property type="protein sequence ID" value="SDB81156.1"/>
    <property type="molecule type" value="Genomic_DNA"/>
</dbReference>
<protein>
    <submittedName>
        <fullName evidence="2">Uncharacterized protein</fullName>
    </submittedName>
</protein>
<feature type="transmembrane region" description="Helical" evidence="1">
    <location>
        <begin position="170"/>
        <end position="188"/>
    </location>
</feature>
<feature type="transmembrane region" description="Helical" evidence="1">
    <location>
        <begin position="105"/>
        <end position="122"/>
    </location>
</feature>
<feature type="transmembrane region" description="Helical" evidence="1">
    <location>
        <begin position="194"/>
        <end position="216"/>
    </location>
</feature>
<gene>
    <name evidence="2" type="ORF">SAMN05421733_10189</name>
</gene>
<dbReference type="Proteomes" id="UP000242501">
    <property type="component" value="Unassembled WGS sequence"/>
</dbReference>
<keyword evidence="3" id="KW-1185">Reference proteome</keyword>
<keyword evidence="1" id="KW-0472">Membrane</keyword>
<keyword evidence="1" id="KW-0812">Transmembrane</keyword>
<dbReference type="RefSeq" id="WP_092746366.1">
    <property type="nucleotide sequence ID" value="NZ_FMYL01000001.1"/>
</dbReference>
<organism evidence="2 3">
    <name type="scientific">Acinetobacter boissieri</name>
    <dbReference type="NCBI Taxonomy" id="1219383"/>
    <lineage>
        <taxon>Bacteria</taxon>
        <taxon>Pseudomonadati</taxon>
        <taxon>Pseudomonadota</taxon>
        <taxon>Gammaproteobacteria</taxon>
        <taxon>Moraxellales</taxon>
        <taxon>Moraxellaceae</taxon>
        <taxon>Acinetobacter</taxon>
    </lineage>
</organism>
<name>A0A1G6GIZ5_9GAMM</name>
<sequence>MNNTVKNDQNFTTPQPIGKYDNDIDALKYIVQYGVGIERTDAALDIMLDKVSGKLPYGADSSEFSTRKRLVLLQLRGDFVYAALIVFICSILTLFSIGFVVYSEWYFGIATVFFSSLIYFNFKRFSRSKALYSAIKPLQQTVPDIEKTHIIVNEAEMAQMFAKDRLKTRLISIVMMILCGGLCYSIYYGTSDRIPRISLLLPCGFMMFLGTFITGINKPELFHRRGYAQARWKDLPIILKICTVLGVIASIASLAWVKGLLVF</sequence>
<dbReference type="OrthoDB" id="6687587at2"/>
<evidence type="ECO:0000256" key="1">
    <source>
        <dbReference type="SAM" id="Phobius"/>
    </source>
</evidence>
<evidence type="ECO:0000313" key="2">
    <source>
        <dbReference type="EMBL" id="SDB81156.1"/>
    </source>
</evidence>
<accession>A0A1G6GIZ5</accession>
<feature type="transmembrane region" description="Helical" evidence="1">
    <location>
        <begin position="237"/>
        <end position="257"/>
    </location>
</feature>